<dbReference type="EMBL" id="DS989949">
    <property type="protein sequence ID" value="EFP94308.2"/>
    <property type="molecule type" value="Genomic_DNA"/>
</dbReference>
<evidence type="ECO:0008006" key="4">
    <source>
        <dbReference type="Google" id="ProtNLM"/>
    </source>
</evidence>
<dbReference type="Pfam" id="PF13671">
    <property type="entry name" value="AAA_33"/>
    <property type="match status" value="1"/>
</dbReference>
<dbReference type="FunCoup" id="E3NXK9">
    <property type="interactions" value="151"/>
</dbReference>
<evidence type="ECO:0000313" key="3">
    <source>
        <dbReference type="Proteomes" id="UP000008783"/>
    </source>
</evidence>
<dbReference type="STRING" id="418459.E3NXK9"/>
<name>E3NXK9_PUCGT</name>
<dbReference type="NCBIfam" id="TIGR01664">
    <property type="entry name" value="DNA-3'-Pase"/>
    <property type="match status" value="1"/>
</dbReference>
<dbReference type="GO" id="GO:0006281">
    <property type="term" value="P:DNA repair"/>
    <property type="evidence" value="ECO:0000318"/>
    <property type="project" value="GO_Central"/>
</dbReference>
<organism evidence="2 3">
    <name type="scientific">Puccinia graminis f. sp. tritici (strain CRL 75-36-700-3 / race SCCL)</name>
    <name type="common">Black stem rust fungus</name>
    <dbReference type="NCBI Taxonomy" id="418459"/>
    <lineage>
        <taxon>Eukaryota</taxon>
        <taxon>Fungi</taxon>
        <taxon>Dikarya</taxon>
        <taxon>Basidiomycota</taxon>
        <taxon>Pucciniomycotina</taxon>
        <taxon>Pucciniomycetes</taxon>
        <taxon>Pucciniales</taxon>
        <taxon>Pucciniaceae</taxon>
        <taxon>Puccinia</taxon>
    </lineage>
</organism>
<dbReference type="InterPro" id="IPR036412">
    <property type="entry name" value="HAD-like_sf"/>
</dbReference>
<dbReference type="GO" id="GO:0046403">
    <property type="term" value="F:polynucleotide 3'-phosphatase activity"/>
    <property type="evidence" value="ECO:0000318"/>
    <property type="project" value="GO_Central"/>
</dbReference>
<dbReference type="Proteomes" id="UP000008783">
    <property type="component" value="Unassembled WGS sequence"/>
</dbReference>
<dbReference type="FunFam" id="3.40.50.1000:FF:000307">
    <property type="entry name" value="Polynucleotide kinase 3'-phosphatase, putative"/>
    <property type="match status" value="1"/>
</dbReference>
<dbReference type="Gene3D" id="3.40.50.1000">
    <property type="entry name" value="HAD superfamily/HAD-like"/>
    <property type="match status" value="1"/>
</dbReference>
<accession>E3NXK9</accession>
<dbReference type="NCBIfam" id="TIGR01662">
    <property type="entry name" value="HAD-SF-IIIA"/>
    <property type="match status" value="1"/>
</dbReference>
<dbReference type="SUPFAM" id="SSF56784">
    <property type="entry name" value="HAD-like"/>
    <property type="match status" value="1"/>
</dbReference>
<dbReference type="InterPro" id="IPR013954">
    <property type="entry name" value="PNK3P"/>
</dbReference>
<dbReference type="PANTHER" id="PTHR12083:SF9">
    <property type="entry name" value="BIFUNCTIONAL POLYNUCLEOTIDE PHOSPHATASE_KINASE"/>
    <property type="match status" value="1"/>
</dbReference>
<dbReference type="Gene3D" id="3.40.50.300">
    <property type="entry name" value="P-loop containing nucleotide triphosphate hydrolases"/>
    <property type="match status" value="1"/>
</dbReference>
<proteinExistence type="predicted"/>
<dbReference type="PANTHER" id="PTHR12083">
    <property type="entry name" value="BIFUNCTIONAL POLYNUCLEOTIDE PHOSPHATASE/KINASE"/>
    <property type="match status" value="1"/>
</dbReference>
<dbReference type="HOGENOM" id="CLU_014938_3_1_1"/>
<dbReference type="FunFam" id="3.40.50.300:FF:000737">
    <property type="entry name" value="Bifunctional polynucleotide phosphatase/kinase"/>
    <property type="match status" value="1"/>
</dbReference>
<reference evidence="3" key="2">
    <citation type="journal article" date="2011" name="Proc. Natl. Acad. Sci. U.S.A.">
        <title>Obligate biotrophy features unraveled by the genomic analysis of rust fungi.</title>
        <authorList>
            <person name="Duplessis S."/>
            <person name="Cuomo C.A."/>
            <person name="Lin Y.-C."/>
            <person name="Aerts A."/>
            <person name="Tisserant E."/>
            <person name="Veneault-Fourrey C."/>
            <person name="Joly D.L."/>
            <person name="Hacquard S."/>
            <person name="Amselem J."/>
            <person name="Cantarel B.L."/>
            <person name="Chiu R."/>
            <person name="Coutinho P.M."/>
            <person name="Feau N."/>
            <person name="Field M."/>
            <person name="Frey P."/>
            <person name="Gelhaye E."/>
            <person name="Goldberg J."/>
            <person name="Grabherr M.G."/>
            <person name="Kodira C.D."/>
            <person name="Kohler A."/>
            <person name="Kuees U."/>
            <person name="Lindquist E.A."/>
            <person name="Lucas S.M."/>
            <person name="Mago R."/>
            <person name="Mauceli E."/>
            <person name="Morin E."/>
            <person name="Murat C."/>
            <person name="Pangilinan J.L."/>
            <person name="Park R."/>
            <person name="Pearson M."/>
            <person name="Quesneville H."/>
            <person name="Rouhier N."/>
            <person name="Sakthikumar S."/>
            <person name="Salamov A.A."/>
            <person name="Schmutz J."/>
            <person name="Selles B."/>
            <person name="Shapiro H."/>
            <person name="Tanguay P."/>
            <person name="Tuskan G.A."/>
            <person name="Henrissat B."/>
            <person name="Van de Peer Y."/>
            <person name="Rouze P."/>
            <person name="Ellis J.G."/>
            <person name="Dodds P.N."/>
            <person name="Schein J.E."/>
            <person name="Zhong S."/>
            <person name="Hamelin R.C."/>
            <person name="Grigoriev I.V."/>
            <person name="Szabo L.J."/>
            <person name="Martin F."/>
        </authorList>
    </citation>
    <scope>NUCLEOTIDE SEQUENCE [LARGE SCALE GENOMIC DNA]</scope>
    <source>
        <strain evidence="3">CRL 75-36-700-3 / race SCCL</strain>
    </source>
</reference>
<dbReference type="InterPro" id="IPR006551">
    <property type="entry name" value="Polynucleotide_phosphatase"/>
</dbReference>
<dbReference type="GeneID" id="10527435"/>
<sequence>MLHHALSEGYGLTRQMTRRFPDLTSVRTLVRHSRIEGLRRLMTRWFRADKEVYVVHQSVLIYHVLSAMVSGRFYCTWLGLLPDGARVHVVHEGKMLWPLGVGRSLNLSTVSSRIFVVGRFHKSSVMVENSAETSARLSSHKRSLSNTSEDDSGRASKKTAPIFQNMKAGLKLKWLEPIEDTCLHGMCGDPSPSSKIAAFDIDGTLIRVKSGKKFPANADDWKLWAGNVPKKLQEAHANGFAIVLLSNQNFKAPKYRKDFESKLIQLARTLSVPLRVFAAREKDKFRKPLTGMWDEFVANWNGGVKPNLSDSFFVGDAAGRPATDSSPKDWNDTDRKLALNVGVPFFTPEEWFGGEPKRTDFVLSGFDPLKFDHDQPIWHPSTTPLALGPLLESGVTPKHSPCEIVLFVGPPGVGKTTCFENYFMPRGYRHVNQDTLKSFGDCLKATIESISSGRSCVVDNTNPSKQTRSSYILTAQKQRCPIRCVFFTAPIELAQHNNVYRASIKASRPLLPTLAFASYAKNLEEPSVDEGFDELKKVHFVFEGSAEERASWDKYLL</sequence>
<feature type="region of interest" description="Disordered" evidence="1">
    <location>
        <begin position="131"/>
        <end position="158"/>
    </location>
</feature>
<dbReference type="SUPFAM" id="SSF52540">
    <property type="entry name" value="P-loop containing nucleoside triphosphate hydrolases"/>
    <property type="match status" value="1"/>
</dbReference>
<dbReference type="KEGG" id="pgr:PGTG_20262"/>
<keyword evidence="3" id="KW-1185">Reference proteome</keyword>
<protein>
    <recommendedName>
        <fullName evidence="4">Polynucleotide kinase 3'-phosphatase</fullName>
    </recommendedName>
</protein>
<dbReference type="InterPro" id="IPR006549">
    <property type="entry name" value="HAD-SF_hydro_IIIA"/>
</dbReference>
<dbReference type="AlphaFoldDB" id="E3NXK9"/>
<dbReference type="GO" id="GO:0046404">
    <property type="term" value="F:ATP-dependent polydeoxyribonucleotide 5'-hydroxyl-kinase activity"/>
    <property type="evidence" value="ECO:0000318"/>
    <property type="project" value="GO_Central"/>
</dbReference>
<gene>
    <name evidence="2" type="ORF">PGTG_20262</name>
</gene>
<dbReference type="InParanoid" id="E3NXK9"/>
<reference key="1">
    <citation type="submission" date="2007-01" db="EMBL/GenBank/DDBJ databases">
        <title>The Genome Sequence of Puccinia graminis f. sp. tritici Strain CRL 75-36-700-3.</title>
        <authorList>
            <consortium name="The Broad Institute Genome Sequencing Platform"/>
            <person name="Birren B."/>
            <person name="Lander E."/>
            <person name="Galagan J."/>
            <person name="Nusbaum C."/>
            <person name="Devon K."/>
            <person name="Cuomo C."/>
            <person name="Jaffe D."/>
            <person name="Butler J."/>
            <person name="Alvarez P."/>
            <person name="Gnerre S."/>
            <person name="Grabherr M."/>
            <person name="Mauceli E."/>
            <person name="Brockman W."/>
            <person name="Young S."/>
            <person name="LaButti K."/>
            <person name="Sykes S."/>
            <person name="DeCaprio D."/>
            <person name="Crawford M."/>
            <person name="Koehrsen M."/>
            <person name="Engels R."/>
            <person name="Montgomery P."/>
            <person name="Pearson M."/>
            <person name="Howarth C."/>
            <person name="Larson L."/>
            <person name="White J."/>
            <person name="Zeng Q."/>
            <person name="Kodira C."/>
            <person name="Yandava C."/>
            <person name="Alvarado L."/>
            <person name="O'Leary S."/>
            <person name="Szabo L."/>
            <person name="Dean R."/>
            <person name="Schein J."/>
        </authorList>
    </citation>
    <scope>NUCLEOTIDE SEQUENCE</scope>
    <source>
        <strain>CRL 75-36-700-3</strain>
    </source>
</reference>
<dbReference type="VEuPathDB" id="FungiDB:PGTG_20262"/>
<evidence type="ECO:0000313" key="2">
    <source>
        <dbReference type="EMBL" id="EFP94308.2"/>
    </source>
</evidence>
<dbReference type="InterPro" id="IPR027417">
    <property type="entry name" value="P-loop_NTPase"/>
</dbReference>
<evidence type="ECO:0000256" key="1">
    <source>
        <dbReference type="SAM" id="MobiDB-lite"/>
    </source>
</evidence>
<dbReference type="eggNOG" id="KOG2134">
    <property type="taxonomic scope" value="Eukaryota"/>
</dbReference>
<dbReference type="InterPro" id="IPR023214">
    <property type="entry name" value="HAD_sf"/>
</dbReference>
<dbReference type="OrthoDB" id="19045at2759"/>
<dbReference type="RefSeq" id="XP_003338727.2">
    <property type="nucleotide sequence ID" value="XM_003338679.2"/>
</dbReference>
<dbReference type="Pfam" id="PF08645">
    <property type="entry name" value="PNK3P"/>
    <property type="match status" value="1"/>
</dbReference>